<dbReference type="InterPro" id="IPR001919">
    <property type="entry name" value="CBD2"/>
</dbReference>
<keyword evidence="5" id="KW-0146">Chitin degradation</keyword>
<comment type="catalytic activity">
    <reaction evidence="1">
        <text>Random endo-hydrolysis of N-acetyl-beta-D-glucosaminide (1-&gt;4)-beta-linkages in chitin and chitodextrins.</text>
        <dbReference type="EC" id="3.2.1.14"/>
    </reaction>
</comment>
<dbReference type="SUPFAM" id="SSF51445">
    <property type="entry name" value="(Trans)glycosidases"/>
    <property type="match status" value="1"/>
</dbReference>
<evidence type="ECO:0000256" key="5">
    <source>
        <dbReference type="ARBA" id="ARBA00023024"/>
    </source>
</evidence>
<dbReference type="InterPro" id="IPR001579">
    <property type="entry name" value="Glyco_hydro_18_chit_AS"/>
</dbReference>
<dbReference type="PANTHER" id="PTHR11177:SF317">
    <property type="entry name" value="CHITINASE 12-RELATED"/>
    <property type="match status" value="1"/>
</dbReference>
<gene>
    <name evidence="15" type="ORF">HDA36_002751</name>
</gene>
<protein>
    <recommendedName>
        <fullName evidence="3">chitinase</fullName>
        <ecNumber evidence="3">3.2.1.14</ecNumber>
    </recommendedName>
</protein>
<dbReference type="SMART" id="SM00637">
    <property type="entry name" value="CBD_II"/>
    <property type="match status" value="1"/>
</dbReference>
<dbReference type="PROSITE" id="PS01095">
    <property type="entry name" value="GH18_1"/>
    <property type="match status" value="1"/>
</dbReference>
<dbReference type="InterPro" id="IPR001223">
    <property type="entry name" value="Glyco_hydro18_cat"/>
</dbReference>
<dbReference type="GO" id="GO:0006032">
    <property type="term" value="P:chitin catabolic process"/>
    <property type="evidence" value="ECO:0007669"/>
    <property type="project" value="UniProtKB-KW"/>
</dbReference>
<evidence type="ECO:0000256" key="1">
    <source>
        <dbReference type="ARBA" id="ARBA00000822"/>
    </source>
</evidence>
<feature type="signal peptide" evidence="11">
    <location>
        <begin position="1"/>
        <end position="40"/>
    </location>
</feature>
<sequence length="698" mass="73249">MSVTRERPLPRSRTRTAATAATAAALTAAPFLLTPSPAAADAEDVTAVYTWTPAGEDGYSGQLTIDNASAAELSEWTVEIALPDGAEIADLWNASVRRSGDSYLLTPPSWGAAVPAGGTYQIGFSGTRSSADAATAPVSCTVNGSPCAGAAAGDTEAPAAPADPAAAEAGSGSAALSWTAPSDDTGVAGYEVLHGGEPVRTVIGDGTRATVSGLEPDTEYAFTVRAFDAAGNRSAESEPVTARTAERSADGGRGAAAGGHRVGYFTQWGIYDRGYLVKNVETSGTAERLTHLNYAFANINANGQCFQANQAGEGDAWADYGRSFQAGESVDGVGDTWDQDLRGNFNQLRKLKEIHPGLKVHLSIGGWTWSKHISDAASTPESRARMASSCIDMFLRGNLPAFDGAGGPGSAYGVFDGIDLDWEWPASEGHPDNVYRPEDRENFTALVAEFRSQLDALQEETGRDYGLTSFMPADPAKVEAGFEVDRIMPDFDFVTVQGYDYHGAWEEETAHQSNLRVSPDDPNPEDRLFSGEVAVEAWTSRGADPADLVLGVPFYGRGWTGVEPGPDGDGMFQPAAGPAPGSYEDGIEDWKVLENLPGQGYEVHRDEESGAAWIYDGTTLWTYDDGTEMERKGRWIGEQGLGGAMVWSLDGDDADGTLIRALDGSLGSCPPGEPSGEGGGCAPRNPGAGPLPSTPSVS</sequence>
<dbReference type="InterPro" id="IPR012291">
    <property type="entry name" value="CBM2_carb-bd_dom_sf"/>
</dbReference>
<evidence type="ECO:0000256" key="10">
    <source>
        <dbReference type="SAM" id="MobiDB-lite"/>
    </source>
</evidence>
<dbReference type="CDD" id="cd06548">
    <property type="entry name" value="GH18_chitinase"/>
    <property type="match status" value="1"/>
</dbReference>
<evidence type="ECO:0000256" key="11">
    <source>
        <dbReference type="SAM" id="SignalP"/>
    </source>
</evidence>
<feature type="region of interest" description="Disordered" evidence="10">
    <location>
        <begin position="665"/>
        <end position="698"/>
    </location>
</feature>
<keyword evidence="4 9" id="KW-0378">Hydrolase</keyword>
<dbReference type="Proteomes" id="UP000572635">
    <property type="component" value="Unassembled WGS sequence"/>
</dbReference>
<evidence type="ECO:0000313" key="15">
    <source>
        <dbReference type="EMBL" id="MBB5432667.1"/>
    </source>
</evidence>
<dbReference type="Gene3D" id="3.20.20.80">
    <property type="entry name" value="Glycosidases"/>
    <property type="match status" value="1"/>
</dbReference>
<comment type="caution">
    <text evidence="15">The sequence shown here is derived from an EMBL/GenBank/DDBJ whole genome shotgun (WGS) entry which is preliminary data.</text>
</comment>
<dbReference type="CDD" id="cd00063">
    <property type="entry name" value="FN3"/>
    <property type="match status" value="1"/>
</dbReference>
<evidence type="ECO:0000256" key="9">
    <source>
        <dbReference type="RuleBase" id="RU000489"/>
    </source>
</evidence>
<evidence type="ECO:0000256" key="4">
    <source>
        <dbReference type="ARBA" id="ARBA00022801"/>
    </source>
</evidence>
<keyword evidence="16" id="KW-1185">Reference proteome</keyword>
<dbReference type="InterPro" id="IPR017853">
    <property type="entry name" value="GH"/>
</dbReference>
<feature type="chain" id="PRO_5031552352" description="chitinase" evidence="11">
    <location>
        <begin position="41"/>
        <end position="698"/>
    </location>
</feature>
<accession>A0A7W8QLI6</accession>
<keyword evidence="8" id="KW-0624">Polysaccharide degradation</keyword>
<feature type="domain" description="Fibronectin type-III" evidence="12">
    <location>
        <begin position="160"/>
        <end position="247"/>
    </location>
</feature>
<dbReference type="InterPro" id="IPR008965">
    <property type="entry name" value="CBM2/CBM3_carb-bd_dom_sf"/>
</dbReference>
<dbReference type="Gene3D" id="2.60.40.10">
    <property type="entry name" value="Immunoglobulins"/>
    <property type="match status" value="1"/>
</dbReference>
<dbReference type="InterPro" id="IPR011583">
    <property type="entry name" value="Chitinase_II/V-like_cat"/>
</dbReference>
<dbReference type="InterPro" id="IPR050314">
    <property type="entry name" value="Glycosyl_Hydrlase_18"/>
</dbReference>
<dbReference type="InterPro" id="IPR003961">
    <property type="entry name" value="FN3_dom"/>
</dbReference>
<evidence type="ECO:0000256" key="6">
    <source>
        <dbReference type="ARBA" id="ARBA00023277"/>
    </source>
</evidence>
<keyword evidence="11" id="KW-0732">Signal</keyword>
<evidence type="ECO:0000256" key="2">
    <source>
        <dbReference type="ARBA" id="ARBA00009121"/>
    </source>
</evidence>
<dbReference type="GO" id="GO:0008843">
    <property type="term" value="F:endochitinase activity"/>
    <property type="evidence" value="ECO:0007669"/>
    <property type="project" value="UniProtKB-EC"/>
</dbReference>
<organism evidence="15 16">
    <name type="scientific">Nocardiopsis composta</name>
    <dbReference type="NCBI Taxonomy" id="157465"/>
    <lineage>
        <taxon>Bacteria</taxon>
        <taxon>Bacillati</taxon>
        <taxon>Actinomycetota</taxon>
        <taxon>Actinomycetes</taxon>
        <taxon>Streptosporangiales</taxon>
        <taxon>Nocardiopsidaceae</taxon>
        <taxon>Nocardiopsis</taxon>
    </lineage>
</organism>
<evidence type="ECO:0000256" key="3">
    <source>
        <dbReference type="ARBA" id="ARBA00012729"/>
    </source>
</evidence>
<keyword evidence="7 9" id="KW-0326">Glycosidase</keyword>
<evidence type="ECO:0000259" key="12">
    <source>
        <dbReference type="PROSITE" id="PS50853"/>
    </source>
</evidence>
<dbReference type="AlphaFoldDB" id="A0A7W8QLI6"/>
<evidence type="ECO:0000259" key="14">
    <source>
        <dbReference type="PROSITE" id="PS51910"/>
    </source>
</evidence>
<dbReference type="SMART" id="SM00636">
    <property type="entry name" value="Glyco_18"/>
    <property type="match status" value="1"/>
</dbReference>
<dbReference type="GO" id="GO:0030247">
    <property type="term" value="F:polysaccharide binding"/>
    <property type="evidence" value="ECO:0007669"/>
    <property type="project" value="UniProtKB-UniRule"/>
</dbReference>
<dbReference type="InterPro" id="IPR029070">
    <property type="entry name" value="Chitinase_insertion_sf"/>
</dbReference>
<dbReference type="PROSITE" id="PS51173">
    <property type="entry name" value="CBM2"/>
    <property type="match status" value="1"/>
</dbReference>
<evidence type="ECO:0000256" key="7">
    <source>
        <dbReference type="ARBA" id="ARBA00023295"/>
    </source>
</evidence>
<dbReference type="GO" id="GO:0008061">
    <property type="term" value="F:chitin binding"/>
    <property type="evidence" value="ECO:0007669"/>
    <property type="project" value="InterPro"/>
</dbReference>
<dbReference type="EMBL" id="JACHDB010000001">
    <property type="protein sequence ID" value="MBB5432667.1"/>
    <property type="molecule type" value="Genomic_DNA"/>
</dbReference>
<dbReference type="PROSITE" id="PS50853">
    <property type="entry name" value="FN3"/>
    <property type="match status" value="1"/>
</dbReference>
<dbReference type="Pfam" id="PF00553">
    <property type="entry name" value="CBM_2"/>
    <property type="match status" value="1"/>
</dbReference>
<dbReference type="EC" id="3.2.1.14" evidence="3"/>
<evidence type="ECO:0000256" key="8">
    <source>
        <dbReference type="ARBA" id="ARBA00023326"/>
    </source>
</evidence>
<dbReference type="Gene3D" id="2.60.40.290">
    <property type="match status" value="1"/>
</dbReference>
<name>A0A7W8QLI6_9ACTN</name>
<evidence type="ECO:0000313" key="16">
    <source>
        <dbReference type="Proteomes" id="UP000572635"/>
    </source>
</evidence>
<dbReference type="SMART" id="SM00060">
    <property type="entry name" value="FN3"/>
    <property type="match status" value="1"/>
</dbReference>
<dbReference type="RefSeq" id="WP_184392200.1">
    <property type="nucleotide sequence ID" value="NZ_BAAAJD010000111.1"/>
</dbReference>
<proteinExistence type="inferred from homology"/>
<dbReference type="InterPro" id="IPR013783">
    <property type="entry name" value="Ig-like_fold"/>
</dbReference>
<feature type="region of interest" description="Disordered" evidence="10">
    <location>
        <begin position="233"/>
        <end position="256"/>
    </location>
</feature>
<dbReference type="SUPFAM" id="SSF49384">
    <property type="entry name" value="Carbohydrate-binding domain"/>
    <property type="match status" value="1"/>
</dbReference>
<comment type="similarity">
    <text evidence="2">Belongs to the glycosyl hydrolase 18 family. Chitinase class II subfamily.</text>
</comment>
<dbReference type="InterPro" id="IPR036116">
    <property type="entry name" value="FN3_sf"/>
</dbReference>
<feature type="domain" description="CBM2" evidence="13">
    <location>
        <begin position="36"/>
        <end position="150"/>
    </location>
</feature>
<keyword evidence="6" id="KW-0119">Carbohydrate metabolism</keyword>
<evidence type="ECO:0000259" key="13">
    <source>
        <dbReference type="PROSITE" id="PS51173"/>
    </source>
</evidence>
<dbReference type="SUPFAM" id="SSF54556">
    <property type="entry name" value="Chitinase insertion domain"/>
    <property type="match status" value="1"/>
</dbReference>
<reference evidence="15 16" key="1">
    <citation type="submission" date="2020-08" db="EMBL/GenBank/DDBJ databases">
        <title>Sequencing the genomes of 1000 actinobacteria strains.</title>
        <authorList>
            <person name="Klenk H.-P."/>
        </authorList>
    </citation>
    <scope>NUCLEOTIDE SEQUENCE [LARGE SCALE GENOMIC DNA]</scope>
    <source>
        <strain evidence="15 16">DSM 44551</strain>
    </source>
</reference>
<dbReference type="Pfam" id="PF00041">
    <property type="entry name" value="fn3"/>
    <property type="match status" value="1"/>
</dbReference>
<dbReference type="SUPFAM" id="SSF49265">
    <property type="entry name" value="Fibronectin type III"/>
    <property type="match status" value="1"/>
</dbReference>
<feature type="domain" description="GH18" evidence="14">
    <location>
        <begin position="259"/>
        <end position="669"/>
    </location>
</feature>
<dbReference type="Pfam" id="PF00704">
    <property type="entry name" value="Glyco_hydro_18"/>
    <property type="match status" value="1"/>
</dbReference>
<dbReference type="GO" id="GO:0000272">
    <property type="term" value="P:polysaccharide catabolic process"/>
    <property type="evidence" value="ECO:0007669"/>
    <property type="project" value="UniProtKB-KW"/>
</dbReference>
<dbReference type="PROSITE" id="PS51910">
    <property type="entry name" value="GH18_2"/>
    <property type="match status" value="1"/>
</dbReference>
<dbReference type="PANTHER" id="PTHR11177">
    <property type="entry name" value="CHITINASE"/>
    <property type="match status" value="1"/>
</dbReference>
<dbReference type="Gene3D" id="3.10.50.10">
    <property type="match status" value="1"/>
</dbReference>